<proteinExistence type="inferred from homology"/>
<evidence type="ECO:0000313" key="5">
    <source>
        <dbReference type="Proteomes" id="UP001603857"/>
    </source>
</evidence>
<feature type="signal peptide" evidence="2">
    <location>
        <begin position="1"/>
        <end position="25"/>
    </location>
</feature>
<dbReference type="PANTHER" id="PTHR31731">
    <property type="match status" value="1"/>
</dbReference>
<keyword evidence="2" id="KW-0732">Signal</keyword>
<reference evidence="4 5" key="1">
    <citation type="submission" date="2024-08" db="EMBL/GenBank/DDBJ databases">
        <title>Insights into the chromosomal genome structure of Flemingia macrophylla.</title>
        <authorList>
            <person name="Ding Y."/>
            <person name="Zhao Y."/>
            <person name="Bi W."/>
            <person name="Wu M."/>
            <person name="Zhao G."/>
            <person name="Gong Y."/>
            <person name="Li W."/>
            <person name="Zhang P."/>
        </authorList>
    </citation>
    <scope>NUCLEOTIDE SEQUENCE [LARGE SCALE GENOMIC DNA]</scope>
    <source>
        <strain evidence="4">DYQJB</strain>
        <tissue evidence="4">Leaf</tissue>
    </source>
</reference>
<dbReference type="SUPFAM" id="SSF47699">
    <property type="entry name" value="Bifunctional inhibitor/lipid-transfer protein/seed storage 2S albumin"/>
    <property type="match status" value="1"/>
</dbReference>
<dbReference type="Pfam" id="PF14547">
    <property type="entry name" value="Hydrophob_seed"/>
    <property type="match status" value="1"/>
</dbReference>
<organism evidence="4 5">
    <name type="scientific">Flemingia macrophylla</name>
    <dbReference type="NCBI Taxonomy" id="520843"/>
    <lineage>
        <taxon>Eukaryota</taxon>
        <taxon>Viridiplantae</taxon>
        <taxon>Streptophyta</taxon>
        <taxon>Embryophyta</taxon>
        <taxon>Tracheophyta</taxon>
        <taxon>Spermatophyta</taxon>
        <taxon>Magnoliopsida</taxon>
        <taxon>eudicotyledons</taxon>
        <taxon>Gunneridae</taxon>
        <taxon>Pentapetalae</taxon>
        <taxon>rosids</taxon>
        <taxon>fabids</taxon>
        <taxon>Fabales</taxon>
        <taxon>Fabaceae</taxon>
        <taxon>Papilionoideae</taxon>
        <taxon>50 kb inversion clade</taxon>
        <taxon>NPAAA clade</taxon>
        <taxon>indigoferoid/millettioid clade</taxon>
        <taxon>Phaseoleae</taxon>
        <taxon>Flemingia</taxon>
    </lineage>
</organism>
<dbReference type="Proteomes" id="UP001603857">
    <property type="component" value="Unassembled WGS sequence"/>
</dbReference>
<comment type="similarity">
    <text evidence="1">Belongs to the plant LTP family. PEARLI1 subfamily.</text>
</comment>
<dbReference type="InterPro" id="IPR036312">
    <property type="entry name" value="Bifun_inhib/LTP/seed_sf"/>
</dbReference>
<name>A0ABD1N0J7_9FABA</name>
<dbReference type="InterPro" id="IPR051636">
    <property type="entry name" value="Plant_LTP/defense-related"/>
</dbReference>
<sequence>MGSKGVASVNLLLILNLILFSMVSSDTTVAPPPAQECPELGLCVNNVLGIIGSPSPSAQCCSLLGGLLQINATVCICDKVRVNILGIPIVLDVDVIALVNLCNHNTTGIICN</sequence>
<evidence type="ECO:0000313" key="4">
    <source>
        <dbReference type="EMBL" id="KAL2341416.1"/>
    </source>
</evidence>
<gene>
    <name evidence="4" type="ORF">Fmac_009356</name>
</gene>
<dbReference type="AlphaFoldDB" id="A0ABD1N0J7"/>
<feature type="chain" id="PRO_5044862006" description="Hydrophobic seed protein domain-containing protein" evidence="2">
    <location>
        <begin position="26"/>
        <end position="112"/>
    </location>
</feature>
<dbReference type="InterPro" id="IPR027923">
    <property type="entry name" value="Hydrophob_seed_dom"/>
</dbReference>
<dbReference type="EMBL" id="JBGMDY010000003">
    <property type="protein sequence ID" value="KAL2341416.1"/>
    <property type="molecule type" value="Genomic_DNA"/>
</dbReference>
<keyword evidence="5" id="KW-1185">Reference proteome</keyword>
<dbReference type="Gene3D" id="1.10.110.10">
    <property type="entry name" value="Plant lipid-transfer and hydrophobic proteins"/>
    <property type="match status" value="1"/>
</dbReference>
<feature type="domain" description="Hydrophobic seed protein" evidence="3">
    <location>
        <begin position="39"/>
        <end position="111"/>
    </location>
</feature>
<evidence type="ECO:0000256" key="1">
    <source>
        <dbReference type="ARBA" id="ARBA00008965"/>
    </source>
</evidence>
<evidence type="ECO:0000256" key="2">
    <source>
        <dbReference type="SAM" id="SignalP"/>
    </source>
</evidence>
<accession>A0ABD1N0J7</accession>
<protein>
    <recommendedName>
        <fullName evidence="3">Hydrophobic seed protein domain-containing protein</fullName>
    </recommendedName>
</protein>
<evidence type="ECO:0000259" key="3">
    <source>
        <dbReference type="Pfam" id="PF14547"/>
    </source>
</evidence>
<comment type="caution">
    <text evidence="4">The sequence shown here is derived from an EMBL/GenBank/DDBJ whole genome shotgun (WGS) entry which is preliminary data.</text>
</comment>